<reference evidence="1 2" key="1">
    <citation type="journal article" date="2019" name="Emerg. Microbes Infect.">
        <title>Comprehensive subspecies identification of 175 nontuberculous mycobacteria species based on 7547 genomic profiles.</title>
        <authorList>
            <person name="Matsumoto Y."/>
            <person name="Kinjo T."/>
            <person name="Motooka D."/>
            <person name="Nabeya D."/>
            <person name="Jung N."/>
            <person name="Uechi K."/>
            <person name="Horii T."/>
            <person name="Iida T."/>
            <person name="Fujita J."/>
            <person name="Nakamura S."/>
        </authorList>
    </citation>
    <scope>NUCLEOTIDE SEQUENCE [LARGE SCALE GENOMIC DNA]</scope>
    <source>
        <strain evidence="1 2">JCM 14742</strain>
    </source>
</reference>
<evidence type="ECO:0000313" key="1">
    <source>
        <dbReference type="EMBL" id="BBZ45501.1"/>
    </source>
</evidence>
<proteinExistence type="predicted"/>
<gene>
    <name evidence="1" type="ORF">MPRM_27820</name>
</gene>
<keyword evidence="2" id="KW-1185">Reference proteome</keyword>
<protein>
    <submittedName>
        <fullName evidence="1">Uncharacterized protein</fullName>
    </submittedName>
</protein>
<evidence type="ECO:0000313" key="2">
    <source>
        <dbReference type="Proteomes" id="UP000467105"/>
    </source>
</evidence>
<name>A0A7I7YXN7_9MYCO</name>
<sequence>MTYLSIAAMLVLVLFPVLLPAVITAVHVALGTNRPAPTPGYPRPAIA</sequence>
<dbReference type="EMBL" id="AP022614">
    <property type="protein sequence ID" value="BBZ45501.1"/>
    <property type="molecule type" value="Genomic_DNA"/>
</dbReference>
<dbReference type="Proteomes" id="UP000467105">
    <property type="component" value="Chromosome"/>
</dbReference>
<dbReference type="AlphaFoldDB" id="A0A7I7YXN7"/>
<dbReference type="RefSeq" id="WP_161494168.1">
    <property type="nucleotide sequence ID" value="NZ_AP022614.1"/>
</dbReference>
<accession>A0A7I7YXN7</accession>
<organism evidence="1 2">
    <name type="scientific">Mycobacterium parmense</name>
    <dbReference type="NCBI Taxonomy" id="185642"/>
    <lineage>
        <taxon>Bacteria</taxon>
        <taxon>Bacillati</taxon>
        <taxon>Actinomycetota</taxon>
        <taxon>Actinomycetes</taxon>
        <taxon>Mycobacteriales</taxon>
        <taxon>Mycobacteriaceae</taxon>
        <taxon>Mycobacterium</taxon>
        <taxon>Mycobacterium simiae complex</taxon>
    </lineage>
</organism>